<dbReference type="AlphaFoldDB" id="A0AAV0EQ62"/>
<keyword evidence="3" id="KW-1185">Reference proteome</keyword>
<dbReference type="Pfam" id="PF21530">
    <property type="entry name" value="Pif1_2B_dom"/>
    <property type="match status" value="1"/>
</dbReference>
<sequence length="166" mass="18785">MPLLEQSFLFWIECCFPVKAILAPTIDEHDKVNYYMLGLTPYMLGLTPGEIKTYLSSDSVSSSNSKNALLQGIRSLEFLNSTKCSGVPRHELKPKVGAVMLLMRNINHSSELCNDTRIIVTKFGTRILDAQMMLGTNARQKFLILNLRLTPSNLKLPFTYRVDHSF</sequence>
<proteinExistence type="predicted"/>
<dbReference type="Proteomes" id="UP001152523">
    <property type="component" value="Unassembled WGS sequence"/>
</dbReference>
<protein>
    <recommendedName>
        <fullName evidence="1">DNA helicase Pif1-like 2B domain-containing protein</fullName>
    </recommendedName>
</protein>
<gene>
    <name evidence="2" type="ORF">CEPIT_LOCUS26383</name>
</gene>
<accession>A0AAV0EQ62</accession>
<organism evidence="2 3">
    <name type="scientific">Cuscuta epithymum</name>
    <dbReference type="NCBI Taxonomy" id="186058"/>
    <lineage>
        <taxon>Eukaryota</taxon>
        <taxon>Viridiplantae</taxon>
        <taxon>Streptophyta</taxon>
        <taxon>Embryophyta</taxon>
        <taxon>Tracheophyta</taxon>
        <taxon>Spermatophyta</taxon>
        <taxon>Magnoliopsida</taxon>
        <taxon>eudicotyledons</taxon>
        <taxon>Gunneridae</taxon>
        <taxon>Pentapetalae</taxon>
        <taxon>asterids</taxon>
        <taxon>lamiids</taxon>
        <taxon>Solanales</taxon>
        <taxon>Convolvulaceae</taxon>
        <taxon>Cuscuteae</taxon>
        <taxon>Cuscuta</taxon>
        <taxon>Cuscuta subgen. Cuscuta</taxon>
    </lineage>
</organism>
<evidence type="ECO:0000313" key="3">
    <source>
        <dbReference type="Proteomes" id="UP001152523"/>
    </source>
</evidence>
<name>A0AAV0EQ62_9ASTE</name>
<evidence type="ECO:0000313" key="2">
    <source>
        <dbReference type="EMBL" id="CAH9124969.1"/>
    </source>
</evidence>
<dbReference type="InterPro" id="IPR049163">
    <property type="entry name" value="Pif1-like_2B_dom"/>
</dbReference>
<comment type="caution">
    <text evidence="2">The sequence shown here is derived from an EMBL/GenBank/DDBJ whole genome shotgun (WGS) entry which is preliminary data.</text>
</comment>
<feature type="domain" description="DNA helicase Pif1-like 2B" evidence="1">
    <location>
        <begin position="77"/>
        <end position="123"/>
    </location>
</feature>
<dbReference type="PANTHER" id="PTHR10492">
    <property type="match status" value="1"/>
</dbReference>
<dbReference type="EMBL" id="CAMAPF010000935">
    <property type="protein sequence ID" value="CAH9124969.1"/>
    <property type="molecule type" value="Genomic_DNA"/>
</dbReference>
<dbReference type="PANTHER" id="PTHR10492:SF101">
    <property type="entry name" value="ATP-DEPENDENT DNA HELICASE"/>
    <property type="match status" value="1"/>
</dbReference>
<reference evidence="2" key="1">
    <citation type="submission" date="2022-07" db="EMBL/GenBank/DDBJ databases">
        <authorList>
            <person name="Macas J."/>
            <person name="Novak P."/>
            <person name="Neumann P."/>
        </authorList>
    </citation>
    <scope>NUCLEOTIDE SEQUENCE</scope>
</reference>
<evidence type="ECO:0000259" key="1">
    <source>
        <dbReference type="Pfam" id="PF21530"/>
    </source>
</evidence>